<feature type="signal peptide" evidence="2">
    <location>
        <begin position="1"/>
        <end position="36"/>
    </location>
</feature>
<gene>
    <name evidence="3" type="ORF">PI95_027055</name>
</gene>
<dbReference type="AlphaFoldDB" id="A0A846HH06"/>
<keyword evidence="2" id="KW-0732">Signal</keyword>
<sequence>MKIIGFVSSLVRPVRFLVVAFTCALLLLTNAFPALAIGTTKSDPTEATDQLNQIQRKTDELSTQEPPGLDVYQKNTSGGGLNEIQGKADVNKMNRPENSQNATTVEDKINKFLDKVKGKD</sequence>
<reference evidence="3 4" key="1">
    <citation type="journal article" date="2015" name="Genome Announc.">
        <title>Draft Genome Sequence of Cyanobacterium Hassallia byssoidea Strain VB512170, Isolated from Monuments in India.</title>
        <authorList>
            <person name="Singh D."/>
            <person name="Chandrababunaidu M.M."/>
            <person name="Panda A."/>
            <person name="Sen D."/>
            <person name="Bhattacharyya S."/>
            <person name="Adhikary S.P."/>
            <person name="Tripathy S."/>
        </authorList>
    </citation>
    <scope>NUCLEOTIDE SEQUENCE [LARGE SCALE GENOMIC DNA]</scope>
    <source>
        <strain evidence="3 4">VB512170</strain>
    </source>
</reference>
<proteinExistence type="predicted"/>
<keyword evidence="4" id="KW-1185">Reference proteome</keyword>
<comment type="caution">
    <text evidence="3">The sequence shown here is derived from an EMBL/GenBank/DDBJ whole genome shotgun (WGS) entry which is preliminary data.</text>
</comment>
<evidence type="ECO:0000313" key="4">
    <source>
        <dbReference type="Proteomes" id="UP000031549"/>
    </source>
</evidence>
<feature type="compositionally biased region" description="Polar residues" evidence="1">
    <location>
        <begin position="40"/>
        <end position="65"/>
    </location>
</feature>
<protein>
    <recommendedName>
        <fullName evidence="5">Low temperature-induced protein</fullName>
    </recommendedName>
</protein>
<evidence type="ECO:0000256" key="1">
    <source>
        <dbReference type="SAM" id="MobiDB-lite"/>
    </source>
</evidence>
<dbReference type="RefSeq" id="WP_039747478.1">
    <property type="nucleotide sequence ID" value="NZ_JTCM02000095.1"/>
</dbReference>
<evidence type="ECO:0000256" key="2">
    <source>
        <dbReference type="SAM" id="SignalP"/>
    </source>
</evidence>
<organism evidence="3 4">
    <name type="scientific">Hassallia byssoidea VB512170</name>
    <dbReference type="NCBI Taxonomy" id="1304833"/>
    <lineage>
        <taxon>Bacteria</taxon>
        <taxon>Bacillati</taxon>
        <taxon>Cyanobacteriota</taxon>
        <taxon>Cyanophyceae</taxon>
        <taxon>Nostocales</taxon>
        <taxon>Tolypothrichaceae</taxon>
        <taxon>Hassallia</taxon>
    </lineage>
</organism>
<evidence type="ECO:0008006" key="5">
    <source>
        <dbReference type="Google" id="ProtNLM"/>
    </source>
</evidence>
<evidence type="ECO:0000313" key="3">
    <source>
        <dbReference type="EMBL" id="NEU76109.1"/>
    </source>
</evidence>
<name>A0A846HH06_9CYAN</name>
<feature type="chain" id="PRO_5032886122" description="Low temperature-induced protein" evidence="2">
    <location>
        <begin position="37"/>
        <end position="120"/>
    </location>
</feature>
<accession>A0A846HH06</accession>
<feature type="region of interest" description="Disordered" evidence="1">
    <location>
        <begin position="40"/>
        <end position="105"/>
    </location>
</feature>
<dbReference type="Proteomes" id="UP000031549">
    <property type="component" value="Unassembled WGS sequence"/>
</dbReference>
<dbReference type="EMBL" id="JTCM02000095">
    <property type="protein sequence ID" value="NEU76109.1"/>
    <property type="molecule type" value="Genomic_DNA"/>
</dbReference>